<dbReference type="GO" id="GO:0016559">
    <property type="term" value="P:peroxisome fission"/>
    <property type="evidence" value="ECO:0007669"/>
    <property type="project" value="TreeGrafter"/>
</dbReference>
<dbReference type="SMART" id="SM00053">
    <property type="entry name" value="DYNc"/>
    <property type="match status" value="1"/>
</dbReference>
<reference evidence="5" key="1">
    <citation type="submission" date="2014-12" db="EMBL/GenBank/DDBJ databases">
        <title>Genome Sequence of Valsa Canker Pathogens Uncovers a Specific Adaption of Colonization on Woody Bark.</title>
        <authorList>
            <person name="Yin Z."/>
            <person name="Liu H."/>
            <person name="Gao X."/>
            <person name="Li Z."/>
            <person name="Song N."/>
            <person name="Ke X."/>
            <person name="Dai Q."/>
            <person name="Wu Y."/>
            <person name="Sun Y."/>
            <person name="Xu J.-R."/>
            <person name="Kang Z.K."/>
            <person name="Wang L."/>
            <person name="Huang L."/>
        </authorList>
    </citation>
    <scope>NUCLEOTIDE SEQUENCE [LARGE SCALE GENOMIC DNA]</scope>
    <source>
        <strain evidence="5">03-8</strain>
    </source>
</reference>
<evidence type="ECO:0000259" key="4">
    <source>
        <dbReference type="PROSITE" id="PS51388"/>
    </source>
</evidence>
<dbReference type="InterPro" id="IPR000375">
    <property type="entry name" value="Dynamin_stalk"/>
</dbReference>
<dbReference type="GO" id="GO:0005525">
    <property type="term" value="F:GTP binding"/>
    <property type="evidence" value="ECO:0007669"/>
    <property type="project" value="InterPro"/>
</dbReference>
<feature type="region of interest" description="Disordered" evidence="3">
    <location>
        <begin position="449"/>
        <end position="490"/>
    </location>
</feature>
<dbReference type="PANTHER" id="PTHR11566">
    <property type="entry name" value="DYNAMIN"/>
    <property type="match status" value="1"/>
</dbReference>
<dbReference type="PROSITE" id="PS51388">
    <property type="entry name" value="GED"/>
    <property type="match status" value="1"/>
</dbReference>
<gene>
    <name evidence="5" type="ORF">VM1G_06553</name>
</gene>
<dbReference type="GO" id="GO:0008017">
    <property type="term" value="F:microtubule binding"/>
    <property type="evidence" value="ECO:0007669"/>
    <property type="project" value="TreeGrafter"/>
</dbReference>
<dbReference type="InterPro" id="IPR022812">
    <property type="entry name" value="Dynamin"/>
</dbReference>
<dbReference type="GO" id="GO:0016020">
    <property type="term" value="C:membrane"/>
    <property type="evidence" value="ECO:0007669"/>
    <property type="project" value="TreeGrafter"/>
</dbReference>
<name>A0A194W217_CYTMA</name>
<dbReference type="AlphaFoldDB" id="A0A194W217"/>
<dbReference type="Pfam" id="PF00350">
    <property type="entry name" value="Dynamin_N"/>
    <property type="match status" value="1"/>
</dbReference>
<dbReference type="Pfam" id="PF01031">
    <property type="entry name" value="Dynamin_M"/>
    <property type="match status" value="1"/>
</dbReference>
<dbReference type="GO" id="GO:0000266">
    <property type="term" value="P:mitochondrial fission"/>
    <property type="evidence" value="ECO:0007669"/>
    <property type="project" value="TreeGrafter"/>
</dbReference>
<accession>A0A194W217</accession>
<dbReference type="InterPro" id="IPR020850">
    <property type="entry name" value="GED_dom"/>
</dbReference>
<feature type="compositionally biased region" description="Polar residues" evidence="3">
    <location>
        <begin position="458"/>
        <end position="479"/>
    </location>
</feature>
<feature type="domain" description="GED" evidence="4">
    <location>
        <begin position="781"/>
        <end position="873"/>
    </location>
</feature>
<feature type="compositionally biased region" description="Low complexity" evidence="3">
    <location>
        <begin position="662"/>
        <end position="674"/>
    </location>
</feature>
<evidence type="ECO:0000313" key="5">
    <source>
        <dbReference type="EMBL" id="KUI70075.1"/>
    </source>
</evidence>
<dbReference type="GO" id="GO:0006897">
    <property type="term" value="P:endocytosis"/>
    <property type="evidence" value="ECO:0007669"/>
    <property type="project" value="TreeGrafter"/>
</dbReference>
<dbReference type="CDD" id="cd08771">
    <property type="entry name" value="DLP_1"/>
    <property type="match status" value="1"/>
</dbReference>
<feature type="compositionally biased region" description="Polar residues" evidence="3">
    <location>
        <begin position="641"/>
        <end position="651"/>
    </location>
</feature>
<dbReference type="PANTHER" id="PTHR11566:SF21">
    <property type="entry name" value="DYNAMIN RELATED PROTEIN 1, ISOFORM A"/>
    <property type="match status" value="1"/>
</dbReference>
<evidence type="ECO:0000256" key="3">
    <source>
        <dbReference type="SAM" id="MobiDB-lite"/>
    </source>
</evidence>
<dbReference type="GO" id="GO:0048312">
    <property type="term" value="P:intracellular distribution of mitochondria"/>
    <property type="evidence" value="ECO:0007669"/>
    <property type="project" value="TreeGrafter"/>
</dbReference>
<protein>
    <submittedName>
        <fullName evidence="5">Dynamin-1-like protein</fullName>
    </submittedName>
</protein>
<dbReference type="InterPro" id="IPR001401">
    <property type="entry name" value="Dynamin_GTPase"/>
</dbReference>
<dbReference type="OrthoDB" id="5061070at2759"/>
<dbReference type="Gene3D" id="3.40.50.300">
    <property type="entry name" value="P-loop containing nucleotide triphosphate hydrolases"/>
    <property type="match status" value="1"/>
</dbReference>
<dbReference type="GO" id="GO:0005739">
    <property type="term" value="C:mitochondrion"/>
    <property type="evidence" value="ECO:0007669"/>
    <property type="project" value="TreeGrafter"/>
</dbReference>
<dbReference type="EMBL" id="CM003103">
    <property type="protein sequence ID" value="KUI70075.1"/>
    <property type="molecule type" value="Genomic_DNA"/>
</dbReference>
<feature type="region of interest" description="Disordered" evidence="3">
    <location>
        <begin position="631"/>
        <end position="708"/>
    </location>
</feature>
<evidence type="ECO:0000256" key="2">
    <source>
        <dbReference type="ARBA" id="ARBA00023134"/>
    </source>
</evidence>
<proteinExistence type="predicted"/>
<evidence type="ECO:0000256" key="1">
    <source>
        <dbReference type="ARBA" id="ARBA00022741"/>
    </source>
</evidence>
<dbReference type="SUPFAM" id="SSF52540">
    <property type="entry name" value="P-loop containing nucleoside triphosphate hydrolases"/>
    <property type="match status" value="1"/>
</dbReference>
<evidence type="ECO:0000313" key="6">
    <source>
        <dbReference type="Proteomes" id="UP000078559"/>
    </source>
</evidence>
<dbReference type="PRINTS" id="PR00195">
    <property type="entry name" value="DYNAMIN"/>
</dbReference>
<dbReference type="Proteomes" id="UP000078559">
    <property type="component" value="Chromosome 6"/>
</dbReference>
<dbReference type="InterPro" id="IPR027417">
    <property type="entry name" value="P-loop_NTPase"/>
</dbReference>
<feature type="compositionally biased region" description="Basic and acidic residues" evidence="3">
    <location>
        <begin position="694"/>
        <end position="706"/>
    </location>
</feature>
<dbReference type="GO" id="GO:0003924">
    <property type="term" value="F:GTPase activity"/>
    <property type="evidence" value="ECO:0007669"/>
    <property type="project" value="InterPro"/>
</dbReference>
<keyword evidence="1" id="KW-0547">Nucleotide-binding</keyword>
<organism evidence="5 6">
    <name type="scientific">Cytospora mali</name>
    <name type="common">Apple Valsa canker fungus</name>
    <name type="synonym">Valsa mali</name>
    <dbReference type="NCBI Taxonomy" id="578113"/>
    <lineage>
        <taxon>Eukaryota</taxon>
        <taxon>Fungi</taxon>
        <taxon>Dikarya</taxon>
        <taxon>Ascomycota</taxon>
        <taxon>Pezizomycotina</taxon>
        <taxon>Sordariomycetes</taxon>
        <taxon>Sordariomycetidae</taxon>
        <taxon>Diaporthales</taxon>
        <taxon>Cytosporaceae</taxon>
        <taxon>Cytospora</taxon>
    </lineage>
</organism>
<keyword evidence="6" id="KW-1185">Reference proteome</keyword>
<dbReference type="InterPro" id="IPR045063">
    <property type="entry name" value="Dynamin_N"/>
</dbReference>
<keyword evidence="2" id="KW-0342">GTP-binding</keyword>
<sequence length="877" mass="98231">MAGTQGNFDASRASLFDEMQVKLFDSMDRLSGLKISRVIETPQLVVVGAQNSGKSSVLEALVRFHFPVDGAKPTTRFPIKLILRTANTETTQVRIEPESTRTYDQKKRLHSLAEGLSGRSFESIMKEANASLGVFSSNTSGESHGNRKGFCKDVLVLDRCGPSLPTLNLVDLPGLFEAVNTDQTFEDQDLVNNMVSEYIRSPMNIILLVVSAEVNDYANVPALGMVQKMLKTDPTLRKRAVCIVTRPDRAGSLKVTQEVLGKESKFSKDFARPWHVVRNQDQEARDSHQSLDERDKDEAEFFNEPGWNVVPPNQKGIFTLRETLKSMMWSHTHDQLPHVISDINARINETEALLDTKARARATPEARRAYLGDIAETFSRLTLEAVKGTYENDKCDKYHETGEACQDCKGFFAGFDDNSLESQQKRLRANVRALNQAFAAAMRQYGKTKVELEDERTTTTPTSQPLDLKSQQPGDQGQHFQPDGTVAYYNHDKPEAQGRKEYEEWVRMNIDRWKAKGPGGEPSDGAYSGLFAYQAGKWGKIASQHVKAVWQAVREFIKLALADSCVDRDVLASLRQSLVDPNLKKLQLEADRTLRDLISCHDRSNPGFYDSLIEARAIREHTKALLQRITAMRSESEDNTETTAISATSNTEEVKGEEDNAPAKTPAQTPAQQTNGESQGDEALKAQQPVNSSRSEEQKTKGRNQNDPEAFITSALGSITDLISIHPVVNNVFRAKVVPMVAQQISMAFGHGAKEKAKLAEINTQKIVRDLYPSDFGDIVAARVIEQVEMHYEGIRDAFVGYVASLVVEQRIMGQLSKKILTMKLIRDQDEKMIDNIAGEKPEDAKKRKDVERDLETMREVRQTMEEYIEEGYRMAS</sequence>
<dbReference type="GO" id="GO:0005874">
    <property type="term" value="C:microtubule"/>
    <property type="evidence" value="ECO:0007669"/>
    <property type="project" value="TreeGrafter"/>
</dbReference>